<gene>
    <name evidence="8" type="ORF">E6C48_05825</name>
</gene>
<evidence type="ECO:0000256" key="3">
    <source>
        <dbReference type="ARBA" id="ARBA00022692"/>
    </source>
</evidence>
<protein>
    <submittedName>
        <fullName evidence="8">MFS transporter</fullName>
    </submittedName>
</protein>
<evidence type="ECO:0000256" key="5">
    <source>
        <dbReference type="ARBA" id="ARBA00023136"/>
    </source>
</evidence>
<evidence type="ECO:0000256" key="6">
    <source>
        <dbReference type="SAM" id="Phobius"/>
    </source>
</evidence>
<dbReference type="EMBL" id="SSNY01000002">
    <property type="protein sequence ID" value="THF59163.1"/>
    <property type="molecule type" value="Genomic_DNA"/>
</dbReference>
<keyword evidence="5 6" id="KW-0472">Membrane</keyword>
<keyword evidence="4 6" id="KW-1133">Transmembrane helix</keyword>
<evidence type="ECO:0000313" key="8">
    <source>
        <dbReference type="EMBL" id="THF59163.1"/>
    </source>
</evidence>
<dbReference type="PANTHER" id="PTHR43124:SF10">
    <property type="entry name" value="PURINE EFFLUX PUMP PBUE"/>
    <property type="match status" value="1"/>
</dbReference>
<dbReference type="InterPro" id="IPR036259">
    <property type="entry name" value="MFS_trans_sf"/>
</dbReference>
<organism evidence="8 9">
    <name type="scientific">Ollibium composti</name>
    <dbReference type="NCBI Taxonomy" id="2675109"/>
    <lineage>
        <taxon>Bacteria</taxon>
        <taxon>Pseudomonadati</taxon>
        <taxon>Pseudomonadota</taxon>
        <taxon>Alphaproteobacteria</taxon>
        <taxon>Hyphomicrobiales</taxon>
        <taxon>Phyllobacteriaceae</taxon>
        <taxon>Ollibium</taxon>
    </lineage>
</organism>
<dbReference type="InterPro" id="IPR050189">
    <property type="entry name" value="MFS_Efflux_Transporters"/>
</dbReference>
<comment type="caution">
    <text evidence="8">The sequence shown here is derived from an EMBL/GenBank/DDBJ whole genome shotgun (WGS) entry which is preliminary data.</text>
</comment>
<dbReference type="Proteomes" id="UP000306441">
    <property type="component" value="Unassembled WGS sequence"/>
</dbReference>
<evidence type="ECO:0000259" key="7">
    <source>
        <dbReference type="PROSITE" id="PS50850"/>
    </source>
</evidence>
<accession>A0ABY2QBU8</accession>
<evidence type="ECO:0000256" key="2">
    <source>
        <dbReference type="ARBA" id="ARBA00022475"/>
    </source>
</evidence>
<evidence type="ECO:0000256" key="1">
    <source>
        <dbReference type="ARBA" id="ARBA00004651"/>
    </source>
</evidence>
<dbReference type="PROSITE" id="PS50850">
    <property type="entry name" value="MFS"/>
    <property type="match status" value="1"/>
</dbReference>
<feature type="domain" description="Major facilitator superfamily (MFS) profile" evidence="7">
    <location>
        <begin position="4"/>
        <end position="58"/>
    </location>
</feature>
<keyword evidence="2" id="KW-1003">Cell membrane</keyword>
<dbReference type="SUPFAM" id="SSF103473">
    <property type="entry name" value="MFS general substrate transporter"/>
    <property type="match status" value="1"/>
</dbReference>
<comment type="subcellular location">
    <subcellularLocation>
        <location evidence="1">Cell membrane</location>
        <topology evidence="1">Multi-pass membrane protein</topology>
    </subcellularLocation>
</comment>
<keyword evidence="3 6" id="KW-0812">Transmembrane</keyword>
<evidence type="ECO:0000256" key="4">
    <source>
        <dbReference type="ARBA" id="ARBA00022989"/>
    </source>
</evidence>
<name>A0ABY2QBU8_9HYPH</name>
<evidence type="ECO:0000313" key="9">
    <source>
        <dbReference type="Proteomes" id="UP000306441"/>
    </source>
</evidence>
<keyword evidence="9" id="KW-1185">Reference proteome</keyword>
<feature type="transmembrane region" description="Helical" evidence="6">
    <location>
        <begin position="39"/>
        <end position="57"/>
    </location>
</feature>
<dbReference type="RefSeq" id="WP_136354962.1">
    <property type="nucleotide sequence ID" value="NZ_SSNY01000002.1"/>
</dbReference>
<sequence length="58" mass="6173">MDIRLLVLALGTFSIGTDSFVVAGILPDVARSFDIEVAAAGQLITVYALAYALIVDFR</sequence>
<dbReference type="InterPro" id="IPR020846">
    <property type="entry name" value="MFS_dom"/>
</dbReference>
<dbReference type="PANTHER" id="PTHR43124">
    <property type="entry name" value="PURINE EFFLUX PUMP PBUE"/>
    <property type="match status" value="1"/>
</dbReference>
<reference evidence="8 9" key="1">
    <citation type="submission" date="2019-04" db="EMBL/GenBank/DDBJ databases">
        <title>Mesorhizobium composti sp. nov., isolated from compost.</title>
        <authorList>
            <person name="Lin S.-Y."/>
            <person name="Hameed A."/>
            <person name="Hsieh Y.-T."/>
            <person name="Young C.-C."/>
        </authorList>
    </citation>
    <scope>NUCLEOTIDE SEQUENCE [LARGE SCALE GENOMIC DNA]</scope>
    <source>
        <strain evidence="8 9">CC-YTH430</strain>
    </source>
</reference>
<proteinExistence type="predicted"/>